<dbReference type="InterPro" id="IPR012556">
    <property type="entry name" value="Entericidin"/>
</dbReference>
<dbReference type="GO" id="GO:0016020">
    <property type="term" value="C:membrane"/>
    <property type="evidence" value="ECO:0007669"/>
    <property type="project" value="InterPro"/>
</dbReference>
<reference evidence="9" key="1">
    <citation type="journal article" date="2012" name="PLoS ONE">
        <title>The success of Acinetobacter species; genetic, metabolic and virulence attributes.</title>
        <authorList>
            <person name="Peleg A.Y."/>
            <person name="de Breij A."/>
            <person name="Adams M.D."/>
            <person name="Cerqueira G.M."/>
            <person name="Mocali S."/>
            <person name="Galardini M."/>
            <person name="Nibbering P.H."/>
            <person name="Earl A.M."/>
            <person name="Ward D.V."/>
            <person name="Paterson D.L."/>
            <person name="Seifert H."/>
            <person name="Dijkshoorn L."/>
        </authorList>
    </citation>
    <scope>NUCLEOTIDE SEQUENCE [LARGE SCALE GENOMIC DNA]</scope>
    <source>
        <strain evidence="9">SH046</strain>
    </source>
</reference>
<keyword evidence="3" id="KW-0732">Signal</keyword>
<dbReference type="eggNOG" id="COG5510">
    <property type="taxonomic scope" value="Bacteria"/>
</dbReference>
<name>D0S831_ACIJO</name>
<dbReference type="Pfam" id="PF08085">
    <property type="entry name" value="Entericidin"/>
    <property type="match status" value="1"/>
</dbReference>
<dbReference type="EMBL" id="GG704964">
    <property type="protein sequence ID" value="EEY97553.1"/>
    <property type="molecule type" value="Genomic_DNA"/>
</dbReference>
<keyword evidence="2" id="KW-1003">Cell membrane</keyword>
<feature type="compositionally biased region" description="Basic and acidic residues" evidence="7">
    <location>
        <begin position="48"/>
        <end position="58"/>
    </location>
</feature>
<evidence type="ECO:0000256" key="6">
    <source>
        <dbReference type="ARBA" id="ARBA00023288"/>
    </source>
</evidence>
<dbReference type="HOGENOM" id="CLU_193827_3_2_6"/>
<feature type="region of interest" description="Disordered" evidence="7">
    <location>
        <begin position="38"/>
        <end position="58"/>
    </location>
</feature>
<evidence type="ECO:0000313" key="9">
    <source>
        <dbReference type="Proteomes" id="UP000012047"/>
    </source>
</evidence>
<keyword evidence="6" id="KW-0449">Lipoprotein</keyword>
<organism evidence="8 9">
    <name type="scientific">Acinetobacter johnsonii SH046</name>
    <dbReference type="NCBI Taxonomy" id="575586"/>
    <lineage>
        <taxon>Bacteria</taxon>
        <taxon>Pseudomonadati</taxon>
        <taxon>Pseudomonadota</taxon>
        <taxon>Gammaproteobacteria</taxon>
        <taxon>Moraxellales</taxon>
        <taxon>Moraxellaceae</taxon>
        <taxon>Acinetobacter</taxon>
    </lineage>
</organism>
<protein>
    <submittedName>
        <fullName evidence="8">Entericidin EcnA/B family protein</fullName>
    </submittedName>
</protein>
<evidence type="ECO:0000256" key="1">
    <source>
        <dbReference type="ARBA" id="ARBA00010296"/>
    </source>
</evidence>
<evidence type="ECO:0000256" key="3">
    <source>
        <dbReference type="ARBA" id="ARBA00022729"/>
    </source>
</evidence>
<evidence type="ECO:0000256" key="7">
    <source>
        <dbReference type="SAM" id="MobiDB-lite"/>
    </source>
</evidence>
<evidence type="ECO:0000256" key="4">
    <source>
        <dbReference type="ARBA" id="ARBA00023136"/>
    </source>
</evidence>
<gene>
    <name evidence="8" type="ORF">HMPREF0016_00636</name>
</gene>
<dbReference type="AlphaFoldDB" id="D0S831"/>
<dbReference type="GO" id="GO:0009636">
    <property type="term" value="P:response to toxic substance"/>
    <property type="evidence" value="ECO:0007669"/>
    <property type="project" value="InterPro"/>
</dbReference>
<accession>D0S831</accession>
<evidence type="ECO:0000256" key="5">
    <source>
        <dbReference type="ARBA" id="ARBA00023139"/>
    </source>
</evidence>
<evidence type="ECO:0000313" key="8">
    <source>
        <dbReference type="EMBL" id="EEY97553.1"/>
    </source>
</evidence>
<dbReference type="PROSITE" id="PS51257">
    <property type="entry name" value="PROKAR_LIPOPROTEIN"/>
    <property type="match status" value="1"/>
</dbReference>
<keyword evidence="5" id="KW-0564">Palmitate</keyword>
<proteinExistence type="inferred from homology"/>
<comment type="similarity">
    <text evidence="1">Belongs to the EcnA/EcnB lipoprotein family.</text>
</comment>
<dbReference type="Proteomes" id="UP000012047">
    <property type="component" value="Unassembled WGS sequence"/>
</dbReference>
<keyword evidence="4" id="KW-0472">Membrane</keyword>
<evidence type="ECO:0000256" key="2">
    <source>
        <dbReference type="ARBA" id="ARBA00022475"/>
    </source>
</evidence>
<sequence length="58" mass="6309">MNTLKILEIEMKKIVLSSLVMLFVLTGCNTVKGMGKDVSSAGNAVSHTAEKTQDEIRK</sequence>